<evidence type="ECO:0000313" key="4">
    <source>
        <dbReference type="EMBL" id="USQ75335.1"/>
    </source>
</evidence>
<keyword evidence="1" id="KW-0119">Carbohydrate metabolism</keyword>
<dbReference type="Proteomes" id="UP001056535">
    <property type="component" value="Chromosome"/>
</dbReference>
<protein>
    <submittedName>
        <fullName evidence="4">Sugar phosphate isomerase/epimerase</fullName>
    </submittedName>
</protein>
<dbReference type="InterPro" id="IPR013022">
    <property type="entry name" value="Xyl_isomerase-like_TIM-brl"/>
</dbReference>
<evidence type="ECO:0000256" key="2">
    <source>
        <dbReference type="SAM" id="MobiDB-lite"/>
    </source>
</evidence>
<sequence length="317" mass="34956">MALDSVRPDGVTASSQDQQGPKTAFGSWAFAFGPFASDPWSFQRVCQYVAEAGYDGIEINGFRPHPHQDDFNSDEKTRRLRAQIDSLGLGISAFAPDMTSAPPTTSSEAVYLRLVDGARAFCERMGITTLRVDSVSPPVVLDNDDYEARFARMAANFTAAAKRLARSGVQLVWEFEPGFWLNSPSEVVRLLKAVEGDNFGVLFDTSHALTSARGKRQTPPVELLEGGAVEYARLLKPWVRHLHLIDSVGVLHDDETSEHLPFGTGEVDFDAVMDELGATATGLDWWTVDYCFWPDTERDGVAGAQFVRDLAARHRRA</sequence>
<gene>
    <name evidence="4" type="ORF">NF557_11970</name>
</gene>
<dbReference type="SUPFAM" id="SSF51658">
    <property type="entry name" value="Xylose isomerase-like"/>
    <property type="match status" value="1"/>
</dbReference>
<keyword evidence="4" id="KW-0413">Isomerase</keyword>
<dbReference type="Gene3D" id="3.20.20.150">
    <property type="entry name" value="Divalent-metal-dependent TIM barrel enzymes"/>
    <property type="match status" value="1"/>
</dbReference>
<dbReference type="RefSeq" id="WP_252619641.1">
    <property type="nucleotide sequence ID" value="NZ_CP099490.1"/>
</dbReference>
<reference evidence="4" key="1">
    <citation type="submission" date="2022-06" db="EMBL/GenBank/DDBJ databases">
        <title>Ornithinimicrobium JY.X270.</title>
        <authorList>
            <person name="Huang Y."/>
        </authorList>
    </citation>
    <scope>NUCLEOTIDE SEQUENCE</scope>
    <source>
        <strain evidence="4">JY.X270</strain>
    </source>
</reference>
<dbReference type="InterPro" id="IPR050312">
    <property type="entry name" value="IolE/XylAMocC-like"/>
</dbReference>
<feature type="domain" description="Xylose isomerase-like TIM barrel" evidence="3">
    <location>
        <begin position="47"/>
        <end position="280"/>
    </location>
</feature>
<organism evidence="4 5">
    <name type="scientific">Ornithinimicrobium cryptoxanthini</name>
    <dbReference type="NCBI Taxonomy" id="2934161"/>
    <lineage>
        <taxon>Bacteria</taxon>
        <taxon>Bacillati</taxon>
        <taxon>Actinomycetota</taxon>
        <taxon>Actinomycetes</taxon>
        <taxon>Micrococcales</taxon>
        <taxon>Ornithinimicrobiaceae</taxon>
        <taxon>Ornithinimicrobium</taxon>
    </lineage>
</organism>
<evidence type="ECO:0000256" key="1">
    <source>
        <dbReference type="ARBA" id="ARBA00023277"/>
    </source>
</evidence>
<proteinExistence type="predicted"/>
<feature type="region of interest" description="Disordered" evidence="2">
    <location>
        <begin position="1"/>
        <end position="20"/>
    </location>
</feature>
<dbReference type="PANTHER" id="PTHR12110">
    <property type="entry name" value="HYDROXYPYRUVATE ISOMERASE"/>
    <property type="match status" value="1"/>
</dbReference>
<dbReference type="Pfam" id="PF01261">
    <property type="entry name" value="AP_endonuc_2"/>
    <property type="match status" value="1"/>
</dbReference>
<accession>A0ABY4YGE6</accession>
<dbReference type="GO" id="GO:0016853">
    <property type="term" value="F:isomerase activity"/>
    <property type="evidence" value="ECO:0007669"/>
    <property type="project" value="UniProtKB-KW"/>
</dbReference>
<dbReference type="InterPro" id="IPR036237">
    <property type="entry name" value="Xyl_isomerase-like_sf"/>
</dbReference>
<dbReference type="EMBL" id="CP099490">
    <property type="protein sequence ID" value="USQ75335.1"/>
    <property type="molecule type" value="Genomic_DNA"/>
</dbReference>
<evidence type="ECO:0000259" key="3">
    <source>
        <dbReference type="Pfam" id="PF01261"/>
    </source>
</evidence>
<keyword evidence="5" id="KW-1185">Reference proteome</keyword>
<evidence type="ECO:0000313" key="5">
    <source>
        <dbReference type="Proteomes" id="UP001056535"/>
    </source>
</evidence>
<name>A0ABY4YGE6_9MICO</name>